<sequence length="116" mass="12859">MKIAFVLNESEDIVPITEGIVLRVYDSLSKSYNDYSNPALERKEGKRSAALQFAIKQGAHALAAPPETLCEQSYKFARKEQLSFISLPGPVPFNQIISQPLALTDQLPKKEIIPSV</sequence>
<proteinExistence type="predicted"/>
<gene>
    <name evidence="1" type="ORF">CHH72_08810</name>
</gene>
<name>A0A268P269_SHOCL</name>
<dbReference type="Proteomes" id="UP000216207">
    <property type="component" value="Unassembled WGS sequence"/>
</dbReference>
<evidence type="ECO:0000313" key="1">
    <source>
        <dbReference type="EMBL" id="PAE89380.1"/>
    </source>
</evidence>
<evidence type="ECO:0000313" key="2">
    <source>
        <dbReference type="Proteomes" id="UP000216207"/>
    </source>
</evidence>
<reference evidence="1 2" key="1">
    <citation type="submission" date="2017-07" db="EMBL/GenBank/DDBJ databases">
        <title>Isolation and whole genome analysis of endospore-forming bacteria from heroin.</title>
        <authorList>
            <person name="Kalinowski J."/>
            <person name="Ahrens B."/>
            <person name="Al-Dilaimi A."/>
            <person name="Winkler A."/>
            <person name="Wibberg D."/>
            <person name="Schleenbecker U."/>
            <person name="Ruckert C."/>
            <person name="Wolfel R."/>
            <person name="Grass G."/>
        </authorList>
    </citation>
    <scope>NUCLEOTIDE SEQUENCE [LARGE SCALE GENOMIC DNA]</scope>
    <source>
        <strain evidence="1 2">7539</strain>
    </source>
</reference>
<protein>
    <submittedName>
        <fullName evidence="1">Uncharacterized protein</fullName>
    </submittedName>
</protein>
<comment type="caution">
    <text evidence="1">The sequence shown here is derived from an EMBL/GenBank/DDBJ whole genome shotgun (WGS) entry which is preliminary data.</text>
</comment>
<dbReference type="OMA" id="FCDISYG"/>
<accession>A0A268P269</accession>
<dbReference type="RefSeq" id="WP_011248236.1">
    <property type="nucleotide sequence ID" value="NZ_BOQQ01000001.1"/>
</dbReference>
<organism evidence="1 2">
    <name type="scientific">Shouchella clausii</name>
    <name type="common">Alkalihalobacillus clausii</name>
    <dbReference type="NCBI Taxonomy" id="79880"/>
    <lineage>
        <taxon>Bacteria</taxon>
        <taxon>Bacillati</taxon>
        <taxon>Bacillota</taxon>
        <taxon>Bacilli</taxon>
        <taxon>Bacillales</taxon>
        <taxon>Bacillaceae</taxon>
        <taxon>Shouchella</taxon>
    </lineage>
</organism>
<dbReference type="EMBL" id="NPCC01000009">
    <property type="protein sequence ID" value="PAE89380.1"/>
    <property type="molecule type" value="Genomic_DNA"/>
</dbReference>
<dbReference type="AlphaFoldDB" id="A0A268P269"/>